<dbReference type="GO" id="GO:0004415">
    <property type="term" value="F:hyalurononglucosaminidase activity"/>
    <property type="evidence" value="ECO:0007669"/>
    <property type="project" value="UniProtKB-UniRule"/>
</dbReference>
<evidence type="ECO:0000256" key="13">
    <source>
        <dbReference type="PIRNR" id="PIRNR038193"/>
    </source>
</evidence>
<comment type="subcellular location">
    <subcellularLocation>
        <location evidence="2">Cell membrane</location>
        <topology evidence="2">Lipid-anchor</topology>
        <topology evidence="2">GPI-anchor</topology>
    </subcellularLocation>
</comment>
<comment type="caution">
    <text evidence="20">The sequence shown here is derived from an EMBL/GenBank/DDBJ whole genome shotgun (WGS) entry which is preliminary data.</text>
</comment>
<dbReference type="InterPro" id="IPR013785">
    <property type="entry name" value="Aldolase_TIM"/>
</dbReference>
<protein>
    <recommendedName>
        <fullName evidence="13 17">Hyaluronidase</fullName>
        <ecNumber evidence="13 17">3.2.1.35</ecNumber>
    </recommendedName>
</protein>
<dbReference type="GO" id="GO:0005886">
    <property type="term" value="C:plasma membrane"/>
    <property type="evidence" value="ECO:0007669"/>
    <property type="project" value="UniProtKB-SubCell"/>
</dbReference>
<comment type="catalytic activity">
    <reaction evidence="1 13 17">
        <text>Random hydrolysis of (1-&gt;4)-linkages between N-acetyl-beta-D-glucosamine and D-glucuronate residues in hyaluronate.</text>
        <dbReference type="EC" id="3.2.1.35"/>
    </reaction>
</comment>
<keyword evidence="6 18" id="KW-0732">Signal</keyword>
<feature type="disulfide bond" evidence="16">
    <location>
        <begin position="222"/>
        <end position="236"/>
    </location>
</feature>
<dbReference type="GO" id="GO:0098552">
    <property type="term" value="C:side of membrane"/>
    <property type="evidence" value="ECO:0007669"/>
    <property type="project" value="UniProtKB-KW"/>
</dbReference>
<keyword evidence="11" id="KW-0449">Lipoprotein</keyword>
<dbReference type="GO" id="GO:0030214">
    <property type="term" value="P:hyaluronan catabolic process"/>
    <property type="evidence" value="ECO:0007669"/>
    <property type="project" value="TreeGrafter"/>
</dbReference>
<keyword evidence="4" id="KW-1003">Cell membrane</keyword>
<keyword evidence="21" id="KW-1185">Reference proteome</keyword>
<dbReference type="GO" id="GO:0031410">
    <property type="term" value="C:cytoplasmic vesicle"/>
    <property type="evidence" value="ECO:0007669"/>
    <property type="project" value="TreeGrafter"/>
</dbReference>
<dbReference type="GO" id="GO:0005975">
    <property type="term" value="P:carbohydrate metabolic process"/>
    <property type="evidence" value="ECO:0007669"/>
    <property type="project" value="UniProtKB-UniRule"/>
</dbReference>
<gene>
    <name evidence="20" type="ORF">KOW79_012036</name>
</gene>
<dbReference type="PROSITE" id="PS01186">
    <property type="entry name" value="EGF_2"/>
    <property type="match status" value="1"/>
</dbReference>
<keyword evidence="8" id="KW-0472">Membrane</keyword>
<dbReference type="Pfam" id="PF01630">
    <property type="entry name" value="Glyco_hydro_56"/>
    <property type="match status" value="4"/>
</dbReference>
<dbReference type="InterPro" id="IPR001439">
    <property type="entry name" value="Hyaluronidase_PH20/Hyal5"/>
</dbReference>
<feature type="glycosylation site" description="N-linked (GlcNAc...) asparagine" evidence="15">
    <location>
        <position position="367"/>
    </location>
</feature>
<accession>A0A9D3SHF4</accession>
<evidence type="ECO:0000256" key="1">
    <source>
        <dbReference type="ARBA" id="ARBA00000251"/>
    </source>
</evidence>
<name>A0A9D3SHF4_9TELE</name>
<dbReference type="Proteomes" id="UP000824219">
    <property type="component" value="Linkage Group LG14"/>
</dbReference>
<evidence type="ECO:0000256" key="2">
    <source>
        <dbReference type="ARBA" id="ARBA00004609"/>
    </source>
</evidence>
<feature type="disulfide bond" evidence="16">
    <location>
        <begin position="375"/>
        <end position="386"/>
    </location>
</feature>
<evidence type="ECO:0000256" key="12">
    <source>
        <dbReference type="ARBA" id="ARBA00023295"/>
    </source>
</evidence>
<evidence type="ECO:0000256" key="18">
    <source>
        <dbReference type="SAM" id="SignalP"/>
    </source>
</evidence>
<evidence type="ECO:0000259" key="19">
    <source>
        <dbReference type="PROSITE" id="PS01186"/>
    </source>
</evidence>
<feature type="active site" description="Proton donor" evidence="14">
    <location>
        <position position="146"/>
    </location>
</feature>
<dbReference type="PANTHER" id="PTHR11769">
    <property type="entry name" value="HYALURONIDASE"/>
    <property type="match status" value="1"/>
</dbReference>
<evidence type="ECO:0000256" key="4">
    <source>
        <dbReference type="ARBA" id="ARBA00022475"/>
    </source>
</evidence>
<evidence type="ECO:0000256" key="7">
    <source>
        <dbReference type="ARBA" id="ARBA00022801"/>
    </source>
</evidence>
<evidence type="ECO:0000256" key="8">
    <source>
        <dbReference type="ARBA" id="ARBA00023136"/>
    </source>
</evidence>
<dbReference type="PIRSF" id="PIRSF038193">
    <property type="entry name" value="Hyaluronidase"/>
    <property type="match status" value="1"/>
</dbReference>
<keyword evidence="10" id="KW-0325">Glycoprotein</keyword>
<evidence type="ECO:0000313" key="21">
    <source>
        <dbReference type="Proteomes" id="UP000824219"/>
    </source>
</evidence>
<sequence length="1782" mass="202281">MPGVPCGASHQALPLAYALVLSWLLLLAHAEFSQKPAKLPLVGRKPFLAAWNAPLDLCTVKYHMNISLDLFHISGSPRAVHTGQDVTIFYPNRLGYYPFYTEQGEAVNGGLPQNCSLEAHLSKASKDIAHFIPSEDFQGLAVIDWEYWRPQWNRNWQKKDIYRQRSRELVSRAYINVTEDQIEELARLRFEKSAMAFMQGTLELGTRARPKGLWGFYLYPDCHNYNVHMHNYSGYCPMQESVRNDELLWLWNSSTALFPAMAIRKCHMDSIRNLHFCQNRVLESLRLASMTSMPYELPTFVYTRLGYRDEAMTFLTQKDLIHTIGESAALGAAGFVIWGDLNLTSSRQNCSRVRTFLNYRLGQYIINVTRAAEVCSEYLCQSNGRCVRKDPRASHFLHLSRTSYRIHSNRNGTFTITGWHSQHELQQLSERFHCHCYEGYEGERCDGVEPTHTADVDDRGPESSAESVGNALVLVKITGSTSLLTRRHMQRLPSLVLLTLAGLCLSAALPPTAAPLFTKPFVVLWNAPIYKCDQLQVRLDMDVFQAITTPAKVPNQTLTLFYKNRIGRFPYTDLKTLTQYNGGIPQKGDLNASLQKAKTEFNQYIPSSVPGLAVLDWEEWFPLFDRNADLREIYKSLSINYTLQQNPSLTREQATLKAKEQFNEAARSFMEETLKLGISQRPNFLWGYYLYPDCYNYDYENPSYTGRCSQTTIELNTELHWLWEASTAFFPSAYMPVSISTTQKAALFIRNQVLEAMRVAGVPRKPYTAPVYLYLRPLLQGQKEQYMQEVDLIRSIGESAALGTAGCVLWGSSYDFNDKASCEALSTYLSSTLNKYVVNVTTAAELCSDLLCGGNGRCVRKIYDSDDYLHLNINSFNIQKIDGMYKVFGKPSKTDLTAWSDQFTCQCYEDKKCSAQIPSGFEYRERSVTGHLTVLLAVYILVVWNAPMQVCQNLKIPLDFSVFQAVTTPASDPNQFLFLFYSNRLGLYPYTDPSTGREVNGGIPQKGNLTASLAKAHNDIIQYIPEFSPGLAVIDWEEWRPLWARNWDSKDIYRKLSIQYAMENNPLLSVSEADAVAEQQFENAARAYMEKTMQLGIKLRPNYLWGFYLFPDCYNYGWGKPGYTGECPAIEKSRNDELLWLWESSTALFPSIYLQSSLREQPDAALFVQGRVKEAVRVSALPKSLYTSPIYVYLRPVFTNQNKIFLSEADLIHTIGESAALGASGVVLWGASADYNSKSSCEALAAYLLSTLNPYVANVTAAAKLCSQTLCQGHGRCVRQNPDSAVYLYLNPNSFSIQQRDGKYVAVGCRPSAGCLVLFPGFTIYQEITRKSMAILTQRHMQRLPSLVLLTLAGLCLSAALPPTAAPLFTKPFVVLWNAPIYRCDELQVRLDMDVFHAITTPQRVPNQVLSLMYNNRLGLFPYTDLYNFTQYNGGIPQKGDLNASLQKAKIEFNKYIPSSVPGLAVLDWEEWFPLFHRNADLREIYKSLSIKYTLQQNPSLTREQATLKAKEQFDKAARSFMEETLKLGISQRPNFLWGYYLYPDCYNYDFENPDYTGQCPKSAYALNDELQWLWQASTAFFPSAYMPVSVSETQKAALYVRHKVLEAMRVADLSQRPYTAPIYLYLQLLLRDQDDLYNHKVDLIRSIGESAALGAAGCVLWGSSYNFNEKREVMLNNCKLSFQESCEALSTYLSNTLNKYVVNVTTAAELCSDLLCGGNGRCVRKIYDSDDYLHLNINSFNIQKIDGMYKVFGKPSKTDLTAWSDQFTCQCYEDKKCAAQF</sequence>
<reference evidence="20 21" key="1">
    <citation type="submission" date="2021-06" db="EMBL/GenBank/DDBJ databases">
        <title>Chromosome-level genome assembly of the red-tail catfish (Hemibagrus wyckioides).</title>
        <authorList>
            <person name="Shao F."/>
        </authorList>
    </citation>
    <scope>NUCLEOTIDE SEQUENCE [LARGE SCALE GENOMIC DNA]</scope>
    <source>
        <strain evidence="20">EC202008001</strain>
        <tissue evidence="20">Blood</tissue>
    </source>
</reference>
<feature type="disulfide bond" evidence="16">
    <location>
        <begin position="380"/>
        <end position="434"/>
    </location>
</feature>
<dbReference type="Gene3D" id="3.20.20.70">
    <property type="entry name" value="Aldolase class I"/>
    <property type="match status" value="4"/>
</dbReference>
<evidence type="ECO:0000256" key="5">
    <source>
        <dbReference type="ARBA" id="ARBA00022622"/>
    </source>
</evidence>
<feature type="disulfide bond" evidence="16">
    <location>
        <begin position="58"/>
        <end position="350"/>
    </location>
</feature>
<keyword evidence="5" id="KW-0336">GPI-anchor</keyword>
<evidence type="ECO:0000256" key="10">
    <source>
        <dbReference type="ARBA" id="ARBA00023180"/>
    </source>
</evidence>
<feature type="domain" description="EGF-like" evidence="19">
    <location>
        <begin position="434"/>
        <end position="445"/>
    </location>
</feature>
<evidence type="ECO:0000256" key="16">
    <source>
        <dbReference type="PIRSR" id="PIRSR038193-3"/>
    </source>
</evidence>
<feature type="signal peptide" evidence="18">
    <location>
        <begin position="1"/>
        <end position="30"/>
    </location>
</feature>
<dbReference type="OrthoDB" id="5796153at2759"/>
<evidence type="ECO:0000256" key="9">
    <source>
        <dbReference type="ARBA" id="ARBA00023157"/>
    </source>
</evidence>
<dbReference type="InterPro" id="IPR018155">
    <property type="entry name" value="Hyaluronidase"/>
</dbReference>
<dbReference type="PRINTS" id="PR00846">
    <property type="entry name" value="GLHYDRLASE56"/>
</dbReference>
<dbReference type="InterPro" id="IPR017853">
    <property type="entry name" value="GH"/>
</dbReference>
<evidence type="ECO:0000256" key="14">
    <source>
        <dbReference type="PIRSR" id="PIRSR038193-1"/>
    </source>
</evidence>
<dbReference type="EC" id="3.2.1.35" evidence="13 17"/>
<proteinExistence type="inferred from homology"/>
<dbReference type="GO" id="GO:0007342">
    <property type="term" value="P:fusion of sperm to egg plasma membrane involved in single fertilization"/>
    <property type="evidence" value="ECO:0007669"/>
    <property type="project" value="InterPro"/>
</dbReference>
<feature type="chain" id="PRO_5038584111" description="Hyaluronidase" evidence="18">
    <location>
        <begin position="31"/>
        <end position="1782"/>
    </location>
</feature>
<evidence type="ECO:0000256" key="3">
    <source>
        <dbReference type="ARBA" id="ARBA00008871"/>
    </source>
</evidence>
<dbReference type="SUPFAM" id="SSF51445">
    <property type="entry name" value="(Trans)glycosidases"/>
    <property type="match status" value="4"/>
</dbReference>
<evidence type="ECO:0000256" key="15">
    <source>
        <dbReference type="PIRSR" id="PIRSR038193-2"/>
    </source>
</evidence>
<dbReference type="PANTHER" id="PTHR11769:SF7">
    <property type="entry name" value="HYALURONIDASE-4"/>
    <property type="match status" value="1"/>
</dbReference>
<dbReference type="FunFam" id="3.20.20.70:FF:000065">
    <property type="entry name" value="Hyaluronidase"/>
    <property type="match status" value="4"/>
</dbReference>
<evidence type="ECO:0000256" key="11">
    <source>
        <dbReference type="ARBA" id="ARBA00023288"/>
    </source>
</evidence>
<dbReference type="PIRSF" id="PIRSF500773">
    <property type="entry name" value="Hyaluronidase_PH20_Hyal5"/>
    <property type="match status" value="1"/>
</dbReference>
<dbReference type="InterPro" id="IPR000742">
    <property type="entry name" value="EGF"/>
</dbReference>
<organism evidence="20 21">
    <name type="scientific">Hemibagrus wyckioides</name>
    <dbReference type="NCBI Taxonomy" id="337641"/>
    <lineage>
        <taxon>Eukaryota</taxon>
        <taxon>Metazoa</taxon>
        <taxon>Chordata</taxon>
        <taxon>Craniata</taxon>
        <taxon>Vertebrata</taxon>
        <taxon>Euteleostomi</taxon>
        <taxon>Actinopterygii</taxon>
        <taxon>Neopterygii</taxon>
        <taxon>Teleostei</taxon>
        <taxon>Ostariophysi</taxon>
        <taxon>Siluriformes</taxon>
        <taxon>Bagridae</taxon>
        <taxon>Hemibagrus</taxon>
    </lineage>
</organism>
<keyword evidence="9 16" id="KW-1015">Disulfide bond</keyword>
<evidence type="ECO:0000256" key="17">
    <source>
        <dbReference type="RuleBase" id="RU610713"/>
    </source>
</evidence>
<comment type="similarity">
    <text evidence="3 13 17">Belongs to the glycosyl hydrolase 56 family.</text>
</comment>
<evidence type="ECO:0000313" key="20">
    <source>
        <dbReference type="EMBL" id="KAG7324020.1"/>
    </source>
</evidence>
<dbReference type="EMBL" id="JAHKSW010000014">
    <property type="protein sequence ID" value="KAG7324020.1"/>
    <property type="molecule type" value="Genomic_DNA"/>
</dbReference>
<dbReference type="PRINTS" id="PR00848">
    <property type="entry name" value="SPERMPH20"/>
</dbReference>
<evidence type="ECO:0000256" key="6">
    <source>
        <dbReference type="ARBA" id="ARBA00022729"/>
    </source>
</evidence>
<keyword evidence="7 13" id="KW-0378">Hydrolase</keyword>
<keyword evidence="12 13" id="KW-0326">Glycosidase</keyword>
<feature type="disulfide bond" evidence="16">
    <location>
        <begin position="436"/>
        <end position="445"/>
    </location>
</feature>